<name>A0ABD2PY20_9PLAT</name>
<comment type="caution">
    <text evidence="3">The sequence shown here is derived from an EMBL/GenBank/DDBJ whole genome shotgun (WGS) entry which is preliminary data.</text>
</comment>
<feature type="chain" id="PRO_5044764075" description="Temptin Cys/Cys disulfide domain-containing protein" evidence="1">
    <location>
        <begin position="18"/>
        <end position="143"/>
    </location>
</feature>
<reference evidence="3 4" key="1">
    <citation type="submission" date="2024-11" db="EMBL/GenBank/DDBJ databases">
        <title>Adaptive evolution of stress response genes in parasites aligns with host niche diversity.</title>
        <authorList>
            <person name="Hahn C."/>
            <person name="Resl P."/>
        </authorList>
    </citation>
    <scope>NUCLEOTIDE SEQUENCE [LARGE SCALE GENOMIC DNA]</scope>
    <source>
        <strain evidence="3">EGGRZ-B1_66</strain>
        <tissue evidence="3">Body</tissue>
    </source>
</reference>
<dbReference type="EMBL" id="JBJKFK010001747">
    <property type="protein sequence ID" value="KAL3312323.1"/>
    <property type="molecule type" value="Genomic_DNA"/>
</dbReference>
<evidence type="ECO:0000313" key="4">
    <source>
        <dbReference type="Proteomes" id="UP001626550"/>
    </source>
</evidence>
<dbReference type="PANTHER" id="PTHR34737">
    <property type="entry name" value="EF-HAND DOMAIN-CONTAINING PROTEIN"/>
    <property type="match status" value="1"/>
</dbReference>
<dbReference type="InterPro" id="IPR055313">
    <property type="entry name" value="Temptin-like"/>
</dbReference>
<evidence type="ECO:0000313" key="3">
    <source>
        <dbReference type="EMBL" id="KAL3312323.1"/>
    </source>
</evidence>
<protein>
    <recommendedName>
        <fullName evidence="2">Temptin Cys/Cys disulfide domain-containing protein</fullName>
    </recommendedName>
</protein>
<feature type="signal peptide" evidence="1">
    <location>
        <begin position="1"/>
        <end position="17"/>
    </location>
</feature>
<evidence type="ECO:0000256" key="1">
    <source>
        <dbReference type="SAM" id="SignalP"/>
    </source>
</evidence>
<dbReference type="AlphaFoldDB" id="A0ABD2PY20"/>
<dbReference type="Proteomes" id="UP001626550">
    <property type="component" value="Unassembled WGS sequence"/>
</dbReference>
<dbReference type="InterPro" id="IPR057626">
    <property type="entry name" value="S-S_Temptin"/>
</dbReference>
<dbReference type="PANTHER" id="PTHR34737:SF2">
    <property type="entry name" value="EF-HAND DOMAIN-CONTAINING PROTEIN"/>
    <property type="match status" value="1"/>
</dbReference>
<proteinExistence type="predicted"/>
<sequence>MLTTWVGTLLICAAVDARSSYVALLPNGGNVPNPCVTNSIYQAIGHENAAGGGSRNKFGSDFSANSLTYNAAFCRLDSDGDGKTNGEELGDPNCVWTQGQPNPSGAVTHPGVCTPIDSAVCKAINPCNVCISVGAIILFCSYN</sequence>
<accession>A0ABD2PY20</accession>
<keyword evidence="1" id="KW-0732">Signal</keyword>
<evidence type="ECO:0000259" key="2">
    <source>
        <dbReference type="Pfam" id="PF24784"/>
    </source>
</evidence>
<feature type="domain" description="Temptin Cys/Cys disulfide" evidence="2">
    <location>
        <begin position="16"/>
        <end position="112"/>
    </location>
</feature>
<keyword evidence="4" id="KW-1185">Reference proteome</keyword>
<dbReference type="Pfam" id="PF24784">
    <property type="entry name" value="Temptin_C"/>
    <property type="match status" value="1"/>
</dbReference>
<organism evidence="3 4">
    <name type="scientific">Cichlidogyrus casuarinus</name>
    <dbReference type="NCBI Taxonomy" id="1844966"/>
    <lineage>
        <taxon>Eukaryota</taxon>
        <taxon>Metazoa</taxon>
        <taxon>Spiralia</taxon>
        <taxon>Lophotrochozoa</taxon>
        <taxon>Platyhelminthes</taxon>
        <taxon>Monogenea</taxon>
        <taxon>Monopisthocotylea</taxon>
        <taxon>Dactylogyridea</taxon>
        <taxon>Ancyrocephalidae</taxon>
        <taxon>Cichlidogyrus</taxon>
    </lineage>
</organism>
<gene>
    <name evidence="3" type="ORF">Ciccas_009087</name>
</gene>